<keyword evidence="3" id="KW-1185">Reference proteome</keyword>
<dbReference type="EMBL" id="JBHSOC010000040">
    <property type="protein sequence ID" value="MFC5644044.1"/>
    <property type="molecule type" value="Genomic_DNA"/>
</dbReference>
<gene>
    <name evidence="2" type="ORF">ACFPZF_22115</name>
</gene>
<feature type="chain" id="PRO_5046674792" evidence="1">
    <location>
        <begin position="23"/>
        <end position="52"/>
    </location>
</feature>
<sequence>MKLKFAAFSLISALALGGIAAAADGQEPEARNGGGTVGSALAVDIIWPAPSN</sequence>
<evidence type="ECO:0000313" key="3">
    <source>
        <dbReference type="Proteomes" id="UP001596066"/>
    </source>
</evidence>
<name>A0ABW0VGW5_9ACTN</name>
<comment type="caution">
    <text evidence="2">The sequence shown here is derived from an EMBL/GenBank/DDBJ whole genome shotgun (WGS) entry which is preliminary data.</text>
</comment>
<keyword evidence="1" id="KW-0732">Signal</keyword>
<evidence type="ECO:0000256" key="1">
    <source>
        <dbReference type="SAM" id="SignalP"/>
    </source>
</evidence>
<feature type="signal peptide" evidence="1">
    <location>
        <begin position="1"/>
        <end position="22"/>
    </location>
</feature>
<organism evidence="2 3">
    <name type="scientific">Kitasatospora cinereorecta</name>
    <dbReference type="NCBI Taxonomy" id="285560"/>
    <lineage>
        <taxon>Bacteria</taxon>
        <taxon>Bacillati</taxon>
        <taxon>Actinomycetota</taxon>
        <taxon>Actinomycetes</taxon>
        <taxon>Kitasatosporales</taxon>
        <taxon>Streptomycetaceae</taxon>
        <taxon>Kitasatospora</taxon>
    </lineage>
</organism>
<evidence type="ECO:0000313" key="2">
    <source>
        <dbReference type="EMBL" id="MFC5644044.1"/>
    </source>
</evidence>
<proteinExistence type="predicted"/>
<dbReference type="RefSeq" id="WP_346140354.1">
    <property type="nucleotide sequence ID" value="NZ_BAAAUA010000001.1"/>
</dbReference>
<protein>
    <submittedName>
        <fullName evidence="2">Uncharacterized protein</fullName>
    </submittedName>
</protein>
<dbReference type="Proteomes" id="UP001596066">
    <property type="component" value="Unassembled WGS sequence"/>
</dbReference>
<reference evidence="3" key="1">
    <citation type="journal article" date="2019" name="Int. J. Syst. Evol. Microbiol.">
        <title>The Global Catalogue of Microorganisms (GCM) 10K type strain sequencing project: providing services to taxonomists for standard genome sequencing and annotation.</title>
        <authorList>
            <consortium name="The Broad Institute Genomics Platform"/>
            <consortium name="The Broad Institute Genome Sequencing Center for Infectious Disease"/>
            <person name="Wu L."/>
            <person name="Ma J."/>
        </authorList>
    </citation>
    <scope>NUCLEOTIDE SEQUENCE [LARGE SCALE GENOMIC DNA]</scope>
    <source>
        <strain evidence="3">CGMCC 4.1622</strain>
    </source>
</reference>
<accession>A0ABW0VGW5</accession>